<dbReference type="Pfam" id="PF00293">
    <property type="entry name" value="NUDIX"/>
    <property type="match status" value="1"/>
</dbReference>
<dbReference type="CDD" id="cd03426">
    <property type="entry name" value="NUDIX_CoAse_Nudt7"/>
    <property type="match status" value="1"/>
</dbReference>
<dbReference type="InterPro" id="IPR045121">
    <property type="entry name" value="CoAse"/>
</dbReference>
<dbReference type="PROSITE" id="PS01293">
    <property type="entry name" value="NUDIX_COA"/>
    <property type="match status" value="1"/>
</dbReference>
<proteinExistence type="inferred from homology"/>
<comment type="cofactor">
    <cofactor evidence="2">
        <name>Mg(2+)</name>
        <dbReference type="ChEBI" id="CHEBI:18420"/>
    </cofactor>
</comment>
<dbReference type="InterPro" id="IPR015797">
    <property type="entry name" value="NUDIX_hydrolase-like_dom_sf"/>
</dbReference>
<evidence type="ECO:0000256" key="2">
    <source>
        <dbReference type="ARBA" id="ARBA00001946"/>
    </source>
</evidence>
<dbReference type="InterPro" id="IPR000086">
    <property type="entry name" value="NUDIX_hydrolase_dom"/>
</dbReference>
<evidence type="ECO:0000259" key="8">
    <source>
        <dbReference type="PROSITE" id="PS51462"/>
    </source>
</evidence>
<dbReference type="GO" id="GO:0015938">
    <property type="term" value="P:coenzyme A catabolic process"/>
    <property type="evidence" value="ECO:0007669"/>
    <property type="project" value="TreeGrafter"/>
</dbReference>
<evidence type="ECO:0000256" key="4">
    <source>
        <dbReference type="ARBA" id="ARBA00022723"/>
    </source>
</evidence>
<evidence type="ECO:0000256" key="5">
    <source>
        <dbReference type="ARBA" id="ARBA00022801"/>
    </source>
</evidence>
<dbReference type="PANTHER" id="PTHR12992">
    <property type="entry name" value="NUDIX HYDROLASE"/>
    <property type="match status" value="1"/>
</dbReference>
<keyword evidence="6" id="KW-0460">Magnesium</keyword>
<dbReference type="Gene3D" id="3.90.79.10">
    <property type="entry name" value="Nucleoside Triphosphate Pyrophosphohydrolase"/>
    <property type="match status" value="1"/>
</dbReference>
<organism evidence="9 10">
    <name type="scientific">Parastrongyloides trichosuri</name>
    <name type="common">Possum-specific nematode worm</name>
    <dbReference type="NCBI Taxonomy" id="131310"/>
    <lineage>
        <taxon>Eukaryota</taxon>
        <taxon>Metazoa</taxon>
        <taxon>Ecdysozoa</taxon>
        <taxon>Nematoda</taxon>
        <taxon>Chromadorea</taxon>
        <taxon>Rhabditida</taxon>
        <taxon>Tylenchina</taxon>
        <taxon>Panagrolaimomorpha</taxon>
        <taxon>Strongyloidoidea</taxon>
        <taxon>Strongyloididae</taxon>
        <taxon>Parastrongyloides</taxon>
    </lineage>
</organism>
<dbReference type="PANTHER" id="PTHR12992:SF24">
    <property type="entry name" value="PEROXISOMAL COENZYME A DIPHOSPHATASE NUDT7"/>
    <property type="match status" value="1"/>
</dbReference>
<evidence type="ECO:0000256" key="6">
    <source>
        <dbReference type="ARBA" id="ARBA00022842"/>
    </source>
</evidence>
<dbReference type="AlphaFoldDB" id="A0A0N4ZN33"/>
<comment type="similarity">
    <text evidence="3">Belongs to the Nudix hydrolase family. PCD1 subfamily.</text>
</comment>
<keyword evidence="5" id="KW-0378">Hydrolase</keyword>
<sequence>MNESQDNFLELKKLFQPYLVNNSKVIDLKKINGSKSASVLILLKYQDGDWHVLLTVRSMQLRRHPGEIAFPGGMVDKEDLNDPIRTALRESYEEIGLELNKIQIVGQLPWVRTRFNIIMYPVIGIIKDKFVLKLNEAEVSEYFFCPMSIFLKENIYSTFNVNNFQFHSFQHYDKNIYGITAWLLIKISMIIYNRKPDFKLMYVNNNSSVRGIIKNSFIKAQRPLFVTQKKENKNKI</sequence>
<reference evidence="10" key="1">
    <citation type="submission" date="2017-02" db="UniProtKB">
        <authorList>
            <consortium name="WormBaseParasite"/>
        </authorList>
    </citation>
    <scope>IDENTIFICATION</scope>
</reference>
<dbReference type="GO" id="GO:0009132">
    <property type="term" value="P:nucleoside diphosphate metabolic process"/>
    <property type="evidence" value="ECO:0007669"/>
    <property type="project" value="InterPro"/>
</dbReference>
<dbReference type="Proteomes" id="UP000038045">
    <property type="component" value="Unplaced"/>
</dbReference>
<dbReference type="GO" id="GO:0030145">
    <property type="term" value="F:manganese ion binding"/>
    <property type="evidence" value="ECO:0007669"/>
    <property type="project" value="InterPro"/>
</dbReference>
<dbReference type="PROSITE" id="PS51462">
    <property type="entry name" value="NUDIX"/>
    <property type="match status" value="1"/>
</dbReference>
<feature type="domain" description="Nudix hydrolase" evidence="8">
    <location>
        <begin position="33"/>
        <end position="177"/>
    </location>
</feature>
<keyword evidence="9" id="KW-1185">Reference proteome</keyword>
<keyword evidence="4" id="KW-0479">Metal-binding</keyword>
<evidence type="ECO:0000313" key="9">
    <source>
        <dbReference type="Proteomes" id="UP000038045"/>
    </source>
</evidence>
<dbReference type="SUPFAM" id="SSF55811">
    <property type="entry name" value="Nudix"/>
    <property type="match status" value="1"/>
</dbReference>
<dbReference type="WBParaSite" id="PTRK_0000994800.1">
    <property type="protein sequence ID" value="PTRK_0000994800.1"/>
    <property type="gene ID" value="PTRK_0000994800"/>
</dbReference>
<keyword evidence="7" id="KW-0464">Manganese</keyword>
<dbReference type="GO" id="GO:0010945">
    <property type="term" value="F:coenzyme A diphosphatase activity"/>
    <property type="evidence" value="ECO:0007669"/>
    <property type="project" value="InterPro"/>
</dbReference>
<dbReference type="InterPro" id="IPR000059">
    <property type="entry name" value="NUDIX_hydrolase_NudL_CS"/>
</dbReference>
<comment type="cofactor">
    <cofactor evidence="1">
        <name>Mn(2+)</name>
        <dbReference type="ChEBI" id="CHEBI:29035"/>
    </cofactor>
</comment>
<dbReference type="GO" id="GO:0000287">
    <property type="term" value="F:magnesium ion binding"/>
    <property type="evidence" value="ECO:0007669"/>
    <property type="project" value="InterPro"/>
</dbReference>
<protein>
    <submittedName>
        <fullName evidence="10">Nudix hydrolase domain-containing protein</fullName>
    </submittedName>
</protein>
<evidence type="ECO:0000256" key="7">
    <source>
        <dbReference type="ARBA" id="ARBA00023211"/>
    </source>
</evidence>
<evidence type="ECO:0000256" key="1">
    <source>
        <dbReference type="ARBA" id="ARBA00001936"/>
    </source>
</evidence>
<name>A0A0N4ZN33_PARTI</name>
<accession>A0A0N4ZN33</accession>
<evidence type="ECO:0000313" key="10">
    <source>
        <dbReference type="WBParaSite" id="PTRK_0000994800.1"/>
    </source>
</evidence>
<evidence type="ECO:0000256" key="3">
    <source>
        <dbReference type="ARBA" id="ARBA00006506"/>
    </source>
</evidence>
<dbReference type="STRING" id="131310.A0A0N4ZN33"/>